<keyword evidence="2" id="KW-1185">Reference proteome</keyword>
<gene>
    <name evidence="1" type="ORF">HD597_009497</name>
</gene>
<accession>A0A9X2GRF8</accession>
<comment type="caution">
    <text evidence="1">The sequence shown here is derived from an EMBL/GenBank/DDBJ whole genome shotgun (WGS) entry which is preliminary data.</text>
</comment>
<dbReference type="Proteomes" id="UP001139648">
    <property type="component" value="Unassembled WGS sequence"/>
</dbReference>
<dbReference type="AlphaFoldDB" id="A0A9X2GRF8"/>
<dbReference type="EMBL" id="JAMZEB010000002">
    <property type="protein sequence ID" value="MCP2362477.1"/>
    <property type="molecule type" value="Genomic_DNA"/>
</dbReference>
<reference evidence="1" key="1">
    <citation type="submission" date="2022-06" db="EMBL/GenBank/DDBJ databases">
        <title>Sequencing the genomes of 1000 actinobacteria strains.</title>
        <authorList>
            <person name="Klenk H.-P."/>
        </authorList>
    </citation>
    <scope>NUCLEOTIDE SEQUENCE</scope>
    <source>
        <strain evidence="1">DSM 46694</strain>
    </source>
</reference>
<organism evidence="1 2">
    <name type="scientific">Nonomuraea thailandensis</name>
    <dbReference type="NCBI Taxonomy" id="1188745"/>
    <lineage>
        <taxon>Bacteria</taxon>
        <taxon>Bacillati</taxon>
        <taxon>Actinomycetota</taxon>
        <taxon>Actinomycetes</taxon>
        <taxon>Streptosporangiales</taxon>
        <taxon>Streptosporangiaceae</taxon>
        <taxon>Nonomuraea</taxon>
    </lineage>
</organism>
<evidence type="ECO:0000313" key="1">
    <source>
        <dbReference type="EMBL" id="MCP2362477.1"/>
    </source>
</evidence>
<protein>
    <submittedName>
        <fullName evidence="1">Uncharacterized protein</fullName>
    </submittedName>
</protein>
<proteinExistence type="predicted"/>
<evidence type="ECO:0000313" key="2">
    <source>
        <dbReference type="Proteomes" id="UP001139648"/>
    </source>
</evidence>
<dbReference type="RefSeq" id="WP_253753271.1">
    <property type="nucleotide sequence ID" value="NZ_BAABKA010000096.1"/>
</dbReference>
<sequence length="173" mass="19066">MTTDEPPAVHVKQMVVEVDYSQTYLVDEGCDAGGFEDVPNPPVGVIRVEKGSALLIVGPQWGPVEFTVAVADRDPEADLDGYEDIVEISYESPSGQLSLQEWGGGRTHPLPPLPAGPGTYRLRYHIRGMDEEVAVETGDHYFLQIWPEPSRAPTVLKSTSSSLQYWLNTERPT</sequence>
<name>A0A9X2GRF8_9ACTN</name>